<reference evidence="2 3" key="1">
    <citation type="journal article" date="2015" name="Biotechnol. Bioeng.">
        <title>Genome sequence and phenotypic characterization of Caulobacter segnis.</title>
        <authorList>
            <person name="Patel S."/>
            <person name="Fletcher B."/>
            <person name="Scott D.C."/>
            <person name="Ely B."/>
        </authorList>
    </citation>
    <scope>NUCLEOTIDE SEQUENCE [LARGE SCALE GENOMIC DNA]</scope>
    <source>
        <strain evidence="2 3">TK0059</strain>
    </source>
</reference>
<protein>
    <submittedName>
        <fullName evidence="2">Uncharacterized protein</fullName>
    </submittedName>
</protein>
<evidence type="ECO:0000256" key="1">
    <source>
        <dbReference type="SAM" id="MobiDB-lite"/>
    </source>
</evidence>
<evidence type="ECO:0000313" key="2">
    <source>
        <dbReference type="EMBL" id="AVQ00775.1"/>
    </source>
</evidence>
<organism evidence="2 3">
    <name type="scientific">Caulobacter segnis</name>
    <dbReference type="NCBI Taxonomy" id="88688"/>
    <lineage>
        <taxon>Bacteria</taxon>
        <taxon>Pseudomonadati</taxon>
        <taxon>Pseudomonadota</taxon>
        <taxon>Alphaproteobacteria</taxon>
        <taxon>Caulobacterales</taxon>
        <taxon>Caulobacteraceae</taxon>
        <taxon>Caulobacter</taxon>
    </lineage>
</organism>
<evidence type="ECO:0000313" key="3">
    <source>
        <dbReference type="Proteomes" id="UP000240527"/>
    </source>
</evidence>
<sequence length="103" mass="11067">MEMFEKLAAKAQASRESGGGAPVVETVEDAIALARAVAHRLDGLTGDARLLMLSNLDDVRRALDGRMARVASEMEAQRAQLTAMNRSLRAIDGYGGRAPRGER</sequence>
<accession>A0ABM6TCK2</accession>
<proteinExistence type="predicted"/>
<dbReference type="Proteomes" id="UP000240527">
    <property type="component" value="Chromosome"/>
</dbReference>
<name>A0ABM6TCK2_9CAUL</name>
<keyword evidence="3" id="KW-1185">Reference proteome</keyword>
<dbReference type="EMBL" id="CP027850">
    <property type="protein sequence ID" value="AVQ00775.1"/>
    <property type="molecule type" value="Genomic_DNA"/>
</dbReference>
<gene>
    <name evidence="2" type="ORF">B7G68_02200</name>
</gene>
<feature type="region of interest" description="Disordered" evidence="1">
    <location>
        <begin position="1"/>
        <end position="21"/>
    </location>
</feature>